<name>A5FFI0_FLAJ1</name>
<gene>
    <name evidence="1" type="ordered locus">Fjoh_3024</name>
</gene>
<dbReference type="KEGG" id="fjo:Fjoh_3024"/>
<dbReference type="eggNOG" id="ENOG502Z9CP">
    <property type="taxonomic scope" value="Bacteria"/>
</dbReference>
<sequence>MTKAGSAPFAAPGIFVKDVTLNPSSMNSLHSIISQITIKEDKLSCQTAHLIDEAHQMTLYLREVLQTVRQHVLEKGFEDEAEEIDFFRNIKPLILGKLIFYNKVFRIETICPVREGQVHQKFFMSHLQQLKAQFKECIFSTNFYRYYKSGRNDRDDEYFLRGKINYSDGLNSYVFEIDHRFSTYYDNKIARIIANELIYNYLTTKINPEESSHSFPAGTESSKEIFWTDSKNALIELIYALYASGVVSHGKIGIRRISLVFQLLFRIPLGDVHHSFHRMKDRAGTRTSFLDHLKTSLEQYMDKEL</sequence>
<evidence type="ECO:0000313" key="2">
    <source>
        <dbReference type="Proteomes" id="UP000006694"/>
    </source>
</evidence>
<dbReference type="AlphaFoldDB" id="A5FFI0"/>
<dbReference type="Pfam" id="PF09357">
    <property type="entry name" value="RteC"/>
    <property type="match status" value="1"/>
</dbReference>
<dbReference type="HOGENOM" id="CLU_079317_0_0_10"/>
<dbReference type="STRING" id="376686.Fjoh_3024"/>
<dbReference type="EMBL" id="CP000685">
    <property type="protein sequence ID" value="ABQ06045.1"/>
    <property type="molecule type" value="Genomic_DNA"/>
</dbReference>
<organism evidence="1 2">
    <name type="scientific">Flavobacterium johnsoniae (strain ATCC 17061 / DSM 2064 / JCM 8514 / BCRC 14874 / CCUG 350202 / NBRC 14942 / NCIMB 11054 / UW101)</name>
    <name type="common">Cytophaga johnsonae</name>
    <dbReference type="NCBI Taxonomy" id="376686"/>
    <lineage>
        <taxon>Bacteria</taxon>
        <taxon>Pseudomonadati</taxon>
        <taxon>Bacteroidota</taxon>
        <taxon>Flavobacteriia</taxon>
        <taxon>Flavobacteriales</taxon>
        <taxon>Flavobacteriaceae</taxon>
        <taxon>Flavobacterium</taxon>
    </lineage>
</organism>
<protein>
    <submittedName>
        <fullName evidence="1">Bacteroides RteC-like protein</fullName>
    </submittedName>
</protein>
<accession>A5FFI0</accession>
<proteinExistence type="predicted"/>
<reference evidence="1 2" key="1">
    <citation type="journal article" date="2009" name="Appl. Environ. Microbiol.">
        <title>Novel features of the polysaccharide-digesting gliding bacterium Flavobacterium johnsoniae as revealed by genome sequence analysis.</title>
        <authorList>
            <person name="McBride M.J."/>
            <person name="Xie G."/>
            <person name="Martens E.C."/>
            <person name="Lapidus A."/>
            <person name="Henrissat B."/>
            <person name="Rhodes R.G."/>
            <person name="Goltsman E."/>
            <person name="Wang W."/>
            <person name="Xu J."/>
            <person name="Hunnicutt D.W."/>
            <person name="Staroscik A.M."/>
            <person name="Hoover T.R."/>
            <person name="Cheng Y.Q."/>
            <person name="Stein J.L."/>
        </authorList>
    </citation>
    <scope>NUCLEOTIDE SEQUENCE [LARGE SCALE GENOMIC DNA]</scope>
    <source>
        <strain evidence="2">ATCC 17061 / DSM 2064 / JCM 8514 / BCRC 14874 / CCUG 350202 / NBRC 14942 / NCIMB 11054 / UW101</strain>
    </source>
</reference>
<dbReference type="InterPro" id="IPR018534">
    <property type="entry name" value="Tet_reg_excision_RteC"/>
</dbReference>
<dbReference type="Proteomes" id="UP000006694">
    <property type="component" value="Chromosome"/>
</dbReference>
<keyword evidence="2" id="KW-1185">Reference proteome</keyword>
<evidence type="ECO:0000313" key="1">
    <source>
        <dbReference type="EMBL" id="ABQ06045.1"/>
    </source>
</evidence>